<dbReference type="OrthoDB" id="9798935at2"/>
<dbReference type="Pfam" id="PF01476">
    <property type="entry name" value="LysM"/>
    <property type="match status" value="2"/>
</dbReference>
<protein>
    <submittedName>
        <fullName evidence="4">Peptidoglycan-binding protein</fullName>
    </submittedName>
</protein>
<evidence type="ECO:0000259" key="3">
    <source>
        <dbReference type="PROSITE" id="PS51782"/>
    </source>
</evidence>
<dbReference type="SUPFAM" id="SSF54106">
    <property type="entry name" value="LysM domain"/>
    <property type="match status" value="2"/>
</dbReference>
<dbReference type="CDD" id="cd00118">
    <property type="entry name" value="LysM"/>
    <property type="match status" value="2"/>
</dbReference>
<evidence type="ECO:0000313" key="4">
    <source>
        <dbReference type="EMBL" id="PLS01418.1"/>
    </source>
</evidence>
<feature type="domain" description="LysM" evidence="3">
    <location>
        <begin position="72"/>
        <end position="115"/>
    </location>
</feature>
<dbReference type="EMBL" id="PGVE01000097">
    <property type="protein sequence ID" value="PLS01418.1"/>
    <property type="molecule type" value="Genomic_DNA"/>
</dbReference>
<dbReference type="AlphaFoldDB" id="A0A2N5H7D1"/>
<dbReference type="CDD" id="cd22786">
    <property type="entry name" value="DPBB_YuiC-like"/>
    <property type="match status" value="1"/>
</dbReference>
<dbReference type="SMART" id="SM00257">
    <property type="entry name" value="LysM"/>
    <property type="match status" value="2"/>
</dbReference>
<evidence type="ECO:0000256" key="1">
    <source>
        <dbReference type="ARBA" id="ARBA00022729"/>
    </source>
</evidence>
<accession>A0A2N5H7D1</accession>
<sequence>MRKKVYSLLAALTIWGAISANVQAKEIVVKKGDTLWAISRNNGISVQDIKALNGLSSDLIHPNDQLNVTLSKKYIVQSGDTLWGIARTNGTTVNNLKRWNQLNSDLIRPGLQLVIYPNTAEPSTITAKAPVKTAVKSAETQVPAEKSSKTITVTATAYTASCEGCSGITKTGVDLNANPNAKVIAVDPNVIPLGSKVYVEGHGYATAADTGGAIKGNRIDVFIPDQKSAMEFGRKQVKVTIIN</sequence>
<dbReference type="Proteomes" id="UP000234950">
    <property type="component" value="Unassembled WGS sequence"/>
</dbReference>
<dbReference type="InterPro" id="IPR036908">
    <property type="entry name" value="RlpA-like_sf"/>
</dbReference>
<dbReference type="Pfam" id="PF06725">
    <property type="entry name" value="3D"/>
    <property type="match status" value="1"/>
</dbReference>
<keyword evidence="5" id="KW-1185">Reference proteome</keyword>
<dbReference type="InterPro" id="IPR010611">
    <property type="entry name" value="3D_dom"/>
</dbReference>
<evidence type="ECO:0000313" key="5">
    <source>
        <dbReference type="Proteomes" id="UP000234950"/>
    </source>
</evidence>
<dbReference type="Gene3D" id="3.10.350.10">
    <property type="entry name" value="LysM domain"/>
    <property type="match status" value="2"/>
</dbReference>
<dbReference type="PANTHER" id="PTHR39160:SF6">
    <property type="entry name" value="CELL WALL-BINDING PROTEIN YOCH"/>
    <property type="match status" value="1"/>
</dbReference>
<feature type="signal peptide" evidence="2">
    <location>
        <begin position="1"/>
        <end position="24"/>
    </location>
</feature>
<organism evidence="4 5">
    <name type="scientific">Neobacillus cucumis</name>
    <dbReference type="NCBI Taxonomy" id="1740721"/>
    <lineage>
        <taxon>Bacteria</taxon>
        <taxon>Bacillati</taxon>
        <taxon>Bacillota</taxon>
        <taxon>Bacilli</taxon>
        <taxon>Bacillales</taxon>
        <taxon>Bacillaceae</taxon>
        <taxon>Neobacillus</taxon>
    </lineage>
</organism>
<gene>
    <name evidence="4" type="ORF">CVD27_25390</name>
</gene>
<proteinExistence type="predicted"/>
<feature type="domain" description="LysM" evidence="3">
    <location>
        <begin position="25"/>
        <end position="68"/>
    </location>
</feature>
<name>A0A2N5H7D1_9BACI</name>
<reference evidence="4 5" key="1">
    <citation type="submission" date="2017-11" db="EMBL/GenBank/DDBJ databases">
        <title>Comparitive Functional Genomics of Dry Heat Resistant strains isolated from the Viking Spacecraft.</title>
        <authorList>
            <person name="Seuylemezian A."/>
            <person name="Cooper K."/>
            <person name="Vaishampayan P."/>
        </authorList>
    </citation>
    <scope>NUCLEOTIDE SEQUENCE [LARGE SCALE GENOMIC DNA]</scope>
    <source>
        <strain evidence="4 5">V32-6</strain>
    </source>
</reference>
<dbReference type="SUPFAM" id="SSF50685">
    <property type="entry name" value="Barwin-like endoglucanases"/>
    <property type="match status" value="1"/>
</dbReference>
<evidence type="ECO:0000256" key="2">
    <source>
        <dbReference type="SAM" id="SignalP"/>
    </source>
</evidence>
<dbReference type="GO" id="GO:0004553">
    <property type="term" value="F:hydrolase activity, hydrolyzing O-glycosyl compounds"/>
    <property type="evidence" value="ECO:0007669"/>
    <property type="project" value="InterPro"/>
</dbReference>
<dbReference type="RefSeq" id="WP_101651688.1">
    <property type="nucleotide sequence ID" value="NZ_PGVE01000097.1"/>
</dbReference>
<feature type="chain" id="PRO_5038420260" evidence="2">
    <location>
        <begin position="25"/>
        <end position="243"/>
    </location>
</feature>
<dbReference type="Gene3D" id="2.40.40.10">
    <property type="entry name" value="RlpA-like domain"/>
    <property type="match status" value="1"/>
</dbReference>
<keyword evidence="1 2" id="KW-0732">Signal</keyword>
<dbReference type="InterPro" id="IPR018392">
    <property type="entry name" value="LysM"/>
</dbReference>
<dbReference type="GO" id="GO:0009254">
    <property type="term" value="P:peptidoglycan turnover"/>
    <property type="evidence" value="ECO:0007669"/>
    <property type="project" value="InterPro"/>
</dbReference>
<dbReference type="PROSITE" id="PS51782">
    <property type="entry name" value="LYSM"/>
    <property type="match status" value="2"/>
</dbReference>
<dbReference type="InterPro" id="IPR051933">
    <property type="entry name" value="Resuscitation_pf_RpfB"/>
</dbReference>
<dbReference type="PANTHER" id="PTHR39160">
    <property type="entry name" value="CELL WALL-BINDING PROTEIN YOCH"/>
    <property type="match status" value="1"/>
</dbReference>
<comment type="caution">
    <text evidence="4">The sequence shown here is derived from an EMBL/GenBank/DDBJ whole genome shotgun (WGS) entry which is preliminary data.</text>
</comment>
<dbReference type="GO" id="GO:0019867">
    <property type="term" value="C:outer membrane"/>
    <property type="evidence" value="ECO:0007669"/>
    <property type="project" value="InterPro"/>
</dbReference>
<dbReference type="InterPro" id="IPR036779">
    <property type="entry name" value="LysM_dom_sf"/>
</dbReference>